<accession>A0AAE8MQJ5</accession>
<name>A0AAE8MQJ5_9PEZI</name>
<keyword evidence="3" id="KW-1185">Reference proteome</keyword>
<comment type="caution">
    <text evidence="2">The sequence shown here is derived from an EMBL/GenBank/DDBJ whole genome shotgun (WGS) entry which is preliminary data.</text>
</comment>
<dbReference type="Proteomes" id="UP001187682">
    <property type="component" value="Unassembled WGS sequence"/>
</dbReference>
<feature type="compositionally biased region" description="Polar residues" evidence="1">
    <location>
        <begin position="283"/>
        <end position="293"/>
    </location>
</feature>
<feature type="compositionally biased region" description="Pro residues" evidence="1">
    <location>
        <begin position="504"/>
        <end position="515"/>
    </location>
</feature>
<proteinExistence type="predicted"/>
<feature type="region of interest" description="Disordered" evidence="1">
    <location>
        <begin position="272"/>
        <end position="312"/>
    </location>
</feature>
<protein>
    <submittedName>
        <fullName evidence="2">Uncharacterized protein</fullName>
    </submittedName>
</protein>
<organism evidence="2 3">
    <name type="scientific">Cephalotrichum gorgonifer</name>
    <dbReference type="NCBI Taxonomy" id="2041049"/>
    <lineage>
        <taxon>Eukaryota</taxon>
        <taxon>Fungi</taxon>
        <taxon>Dikarya</taxon>
        <taxon>Ascomycota</taxon>
        <taxon>Pezizomycotina</taxon>
        <taxon>Sordariomycetes</taxon>
        <taxon>Hypocreomycetidae</taxon>
        <taxon>Microascales</taxon>
        <taxon>Microascaceae</taxon>
        <taxon>Cephalotrichum</taxon>
    </lineage>
</organism>
<evidence type="ECO:0000313" key="2">
    <source>
        <dbReference type="EMBL" id="SPN97281.1"/>
    </source>
</evidence>
<dbReference type="EMBL" id="ONZQ02000001">
    <property type="protein sequence ID" value="SPN97281.1"/>
    <property type="molecule type" value="Genomic_DNA"/>
</dbReference>
<feature type="compositionally biased region" description="Basic and acidic residues" evidence="1">
    <location>
        <begin position="193"/>
        <end position="204"/>
    </location>
</feature>
<sequence length="590" mass="62754">MTVRPCPAETNSSTEDASPDRNFLNEDSLAATSGSTEYRVSPLNRGEGVTFVQGGHGSAASPLDSDVSSTGTPGASAGTPPVMREAALARIISHGYSTLGTSNGKSPSSANRVDIFEILPTVLNAQGRAVCQHHEENGICDCEAFPLVRIDFPLPMARSNRVCYPIQEVDESQTEYQPVSDAQHTRKVSPRGPTKDQQDEDKHQVEAERFKGLLGKLRKSAEDKCSRIIKEWKDPITGRSEPLASWDKNTYLAWSRRLNEYKDLVNNKYAPRSERPEVKGVEVQSSPSSTVPKQSVREAVGSDKPSLNETKMDVPEPKLRTAWNPEAKEFLPPKDSTTLGTLGAASQGAKAREMLSEFVSRAKARCNGNIGGSKTANLTGAVSTQPAFVPRTASFAPETLTPPFGLGSSLAQMFACVPPLAFPTPHIPDAALAGLNTPGLGSSKFDFNPLGGTGAFNRTLGAVLAGTPGVGAPGPAGLAGVSFGPQRPFSQGFPGATGILPPAPSRMPPGPVPKPRMPDAQGQQQYEQWIEWRKANEPGYALECKARQARRAQRAKTTSVSSFKGESETRGGTSRSGGGSESRGGNSKTD</sequence>
<feature type="region of interest" description="Disordered" evidence="1">
    <location>
        <begin position="173"/>
        <end position="204"/>
    </location>
</feature>
<feature type="region of interest" description="Disordered" evidence="1">
    <location>
        <begin position="504"/>
        <end position="523"/>
    </location>
</feature>
<gene>
    <name evidence="2" type="ORF">DNG_00795</name>
</gene>
<feature type="region of interest" description="Disordered" evidence="1">
    <location>
        <begin position="546"/>
        <end position="590"/>
    </location>
</feature>
<dbReference type="AlphaFoldDB" id="A0AAE8MQJ5"/>
<evidence type="ECO:0000313" key="3">
    <source>
        <dbReference type="Proteomes" id="UP001187682"/>
    </source>
</evidence>
<reference evidence="2" key="1">
    <citation type="submission" date="2018-03" db="EMBL/GenBank/DDBJ databases">
        <authorList>
            <person name="Guldener U."/>
        </authorList>
    </citation>
    <scope>NUCLEOTIDE SEQUENCE</scope>
</reference>
<evidence type="ECO:0000256" key="1">
    <source>
        <dbReference type="SAM" id="MobiDB-lite"/>
    </source>
</evidence>
<feature type="region of interest" description="Disordered" evidence="1">
    <location>
        <begin position="1"/>
        <end position="80"/>
    </location>
</feature>